<dbReference type="EMBL" id="CP001848">
    <property type="protein sequence ID" value="ADB18368.1"/>
    <property type="molecule type" value="Genomic_DNA"/>
</dbReference>
<dbReference type="KEGG" id="psl:Psta_3713"/>
<protein>
    <submittedName>
        <fullName evidence="1">Uncharacterized protein</fullName>
    </submittedName>
</protein>
<accession>D2R003</accession>
<proteinExistence type="predicted"/>
<gene>
    <name evidence="1" type="ordered locus">Psta_3713</name>
</gene>
<dbReference type="STRING" id="530564.Psta_3713"/>
<dbReference type="AlphaFoldDB" id="D2R003"/>
<sequence length="110" mass="12630">MVSPSLSLYHGVRFASLTTEMHLMSGASAKLDLLHRHLLIRLAGNVAEMIYTIQRFRSLGHDVNWTRWRSRRLRNLYRRSEADNDWGYAAIISWSDSKNAAEVCASLDSH</sequence>
<reference evidence="1 2" key="1">
    <citation type="journal article" date="2009" name="Stand. Genomic Sci.">
        <title>Complete genome sequence of Pirellula staleyi type strain (ATCC 27377).</title>
        <authorList>
            <person name="Clum A."/>
            <person name="Tindall B.J."/>
            <person name="Sikorski J."/>
            <person name="Ivanova N."/>
            <person name="Mavrommatis K."/>
            <person name="Lucas S."/>
            <person name="Glavina del Rio T."/>
            <person name="Nolan M."/>
            <person name="Chen F."/>
            <person name="Tice H."/>
            <person name="Pitluck S."/>
            <person name="Cheng J.F."/>
            <person name="Chertkov O."/>
            <person name="Brettin T."/>
            <person name="Han C."/>
            <person name="Detter J.C."/>
            <person name="Kuske C."/>
            <person name="Bruce D."/>
            <person name="Goodwin L."/>
            <person name="Ovchinikova G."/>
            <person name="Pati A."/>
            <person name="Mikhailova N."/>
            <person name="Chen A."/>
            <person name="Palaniappan K."/>
            <person name="Land M."/>
            <person name="Hauser L."/>
            <person name="Chang Y.J."/>
            <person name="Jeffries C.D."/>
            <person name="Chain P."/>
            <person name="Rohde M."/>
            <person name="Goker M."/>
            <person name="Bristow J."/>
            <person name="Eisen J.A."/>
            <person name="Markowitz V."/>
            <person name="Hugenholtz P."/>
            <person name="Kyrpides N.C."/>
            <person name="Klenk H.P."/>
            <person name="Lapidus A."/>
        </authorList>
    </citation>
    <scope>NUCLEOTIDE SEQUENCE [LARGE SCALE GENOMIC DNA]</scope>
    <source>
        <strain evidence="2">ATCC 27377 / DSM 6068 / ICPB 4128</strain>
    </source>
</reference>
<organism evidence="1 2">
    <name type="scientific">Pirellula staleyi (strain ATCC 27377 / DSM 6068 / ICPB 4128)</name>
    <name type="common">Pirella staleyi</name>
    <dbReference type="NCBI Taxonomy" id="530564"/>
    <lineage>
        <taxon>Bacteria</taxon>
        <taxon>Pseudomonadati</taxon>
        <taxon>Planctomycetota</taxon>
        <taxon>Planctomycetia</taxon>
        <taxon>Pirellulales</taxon>
        <taxon>Pirellulaceae</taxon>
        <taxon>Pirellula</taxon>
    </lineage>
</organism>
<dbReference type="HOGENOM" id="CLU_2168625_0_0_0"/>
<dbReference type="Proteomes" id="UP000001887">
    <property type="component" value="Chromosome"/>
</dbReference>
<keyword evidence="2" id="KW-1185">Reference proteome</keyword>
<name>D2R003_PIRSD</name>
<evidence type="ECO:0000313" key="1">
    <source>
        <dbReference type="EMBL" id="ADB18368.1"/>
    </source>
</evidence>
<evidence type="ECO:0000313" key="2">
    <source>
        <dbReference type="Proteomes" id="UP000001887"/>
    </source>
</evidence>